<dbReference type="EMBL" id="JARQWQ010000040">
    <property type="protein sequence ID" value="KAK2559473.1"/>
    <property type="molecule type" value="Genomic_DNA"/>
</dbReference>
<sequence length="228" mass="25888">MSASGWGIKSKGELTLFNRDPPSCFSNRVARVRRSNSLEDRRLQEKLRSIHLEHSIKRGQIFKEAKTLAHQLTGIQKVRETPEIGLERRKLQQAKAVNQFVFHKIGNSGIHSVHRRAYSASSLPSGLSPHFASSTNVTPTVTQYPRVDCRCCYTGYRLRRASTMTMDVRTPLSHKFPLDTSTKQPRENFTFSVADGDHKSGMSCALAMDHEQHGRLLFQRLPSIEDNR</sequence>
<proteinExistence type="predicted"/>
<protein>
    <submittedName>
        <fullName evidence="1">Uncharacterized protein</fullName>
    </submittedName>
</protein>
<organism evidence="1 2">
    <name type="scientific">Acropora cervicornis</name>
    <name type="common">Staghorn coral</name>
    <dbReference type="NCBI Taxonomy" id="6130"/>
    <lineage>
        <taxon>Eukaryota</taxon>
        <taxon>Metazoa</taxon>
        <taxon>Cnidaria</taxon>
        <taxon>Anthozoa</taxon>
        <taxon>Hexacorallia</taxon>
        <taxon>Scleractinia</taxon>
        <taxon>Astrocoeniina</taxon>
        <taxon>Acroporidae</taxon>
        <taxon>Acropora</taxon>
    </lineage>
</organism>
<dbReference type="Proteomes" id="UP001249851">
    <property type="component" value="Unassembled WGS sequence"/>
</dbReference>
<name>A0AAD9V335_ACRCE</name>
<comment type="caution">
    <text evidence="1">The sequence shown here is derived from an EMBL/GenBank/DDBJ whole genome shotgun (WGS) entry which is preliminary data.</text>
</comment>
<reference evidence="1" key="2">
    <citation type="journal article" date="2023" name="Science">
        <title>Genomic signatures of disease resistance in endangered staghorn corals.</title>
        <authorList>
            <person name="Vollmer S.V."/>
            <person name="Selwyn J.D."/>
            <person name="Despard B.A."/>
            <person name="Roesel C.L."/>
        </authorList>
    </citation>
    <scope>NUCLEOTIDE SEQUENCE</scope>
    <source>
        <strain evidence="1">K2</strain>
    </source>
</reference>
<reference evidence="1" key="1">
    <citation type="journal article" date="2023" name="G3 (Bethesda)">
        <title>Whole genome assembly and annotation of the endangered Caribbean coral Acropora cervicornis.</title>
        <authorList>
            <person name="Selwyn J.D."/>
            <person name="Vollmer S.V."/>
        </authorList>
    </citation>
    <scope>NUCLEOTIDE SEQUENCE</scope>
    <source>
        <strain evidence="1">K2</strain>
    </source>
</reference>
<dbReference type="AlphaFoldDB" id="A0AAD9V335"/>
<accession>A0AAD9V335</accession>
<keyword evidence="2" id="KW-1185">Reference proteome</keyword>
<evidence type="ECO:0000313" key="1">
    <source>
        <dbReference type="EMBL" id="KAK2559473.1"/>
    </source>
</evidence>
<evidence type="ECO:0000313" key="2">
    <source>
        <dbReference type="Proteomes" id="UP001249851"/>
    </source>
</evidence>
<gene>
    <name evidence="1" type="ORF">P5673_018114</name>
</gene>